<dbReference type="OrthoDB" id="5464673at2"/>
<dbReference type="AlphaFoldDB" id="A0A2W1MW83"/>
<dbReference type="PANTHER" id="PTHR37841">
    <property type="entry name" value="GLR2918 PROTEIN"/>
    <property type="match status" value="1"/>
</dbReference>
<dbReference type="RefSeq" id="WP_111064723.1">
    <property type="nucleotide sequence ID" value="NZ_JBHUCU010000011.1"/>
</dbReference>
<name>A0A2W1MW83_9FLAO</name>
<dbReference type="Pfam" id="PF14903">
    <property type="entry name" value="WG_beta_rep"/>
    <property type="match status" value="5"/>
</dbReference>
<keyword evidence="2" id="KW-1185">Reference proteome</keyword>
<reference evidence="1 2" key="1">
    <citation type="submission" date="2018-06" db="EMBL/GenBank/DDBJ databases">
        <title>The draft genome sequence of Crocinitomix sp. SM1701.</title>
        <authorList>
            <person name="Zhang X."/>
        </authorList>
    </citation>
    <scope>NUCLEOTIDE SEQUENCE [LARGE SCALE GENOMIC DNA]</scope>
    <source>
        <strain evidence="1 2">SM1701</strain>
    </source>
</reference>
<organism evidence="1 2">
    <name type="scientific">Putridiphycobacter roseus</name>
    <dbReference type="NCBI Taxonomy" id="2219161"/>
    <lineage>
        <taxon>Bacteria</taxon>
        <taxon>Pseudomonadati</taxon>
        <taxon>Bacteroidota</taxon>
        <taxon>Flavobacteriia</taxon>
        <taxon>Flavobacteriales</taxon>
        <taxon>Crocinitomicaceae</taxon>
        <taxon>Putridiphycobacter</taxon>
    </lineage>
</organism>
<dbReference type="Proteomes" id="UP000249248">
    <property type="component" value="Unassembled WGS sequence"/>
</dbReference>
<evidence type="ECO:0000313" key="1">
    <source>
        <dbReference type="EMBL" id="PZE15634.1"/>
    </source>
</evidence>
<evidence type="ECO:0008006" key="3">
    <source>
        <dbReference type="Google" id="ProtNLM"/>
    </source>
</evidence>
<protein>
    <recommendedName>
        <fullName evidence="3">WG repeat-containing protein</fullName>
    </recommendedName>
</protein>
<proteinExistence type="predicted"/>
<gene>
    <name evidence="1" type="ORF">DNU06_17075</name>
</gene>
<dbReference type="SUPFAM" id="SSF69360">
    <property type="entry name" value="Cell wall binding repeat"/>
    <property type="match status" value="1"/>
</dbReference>
<sequence length="508" mass="57419">MNKILYAILFLALFSCENPEVLNEKSTIYANGLHPFEEYGKWGYINSQGDRIIKCQFNKAQRFQEGLATVLIDNLWGCIDTNGTIIIAPQFQFISGFSDGLSLVILNDVSLKQKAFIDRTGKVAFKTNYHPQGNFNNGRALVKVNDEICYIDKKGKIVINTDYPYGTAFCEGIAKVWTGDSSKYIDTSGQIVFKLDGMGHHDFKEGLVSVRINGQNCFLNKNGEVVVDSLNSTWACFDYSDGLAQVTIPGTNHKSGFIDKSGALVIPIKYSNVRNFSEGLAAFKDSSLWGFINKKGDTVIPPQFESISYGFSNGLCRFEKNSAWGYINQVGNIIWQTQKNIQYRKLDLSLWELDTLNLRKAKLGGVNAQDRNTPRRISFSSGAGLKLQVDTVDLTVYNDRFFAYKIYLINSTNDTVQIPAQDGRIKIMQQALDLEGKWLDTERFINSFCGNSYHSFPLLPSFYQVYATPITKGEFKTRLRYRLELYDRTIYSNEYIGNINAEQITNTL</sequence>
<dbReference type="PROSITE" id="PS51257">
    <property type="entry name" value="PROKAR_LIPOPROTEIN"/>
    <property type="match status" value="1"/>
</dbReference>
<accession>A0A2W1MW83</accession>
<evidence type="ECO:0000313" key="2">
    <source>
        <dbReference type="Proteomes" id="UP000249248"/>
    </source>
</evidence>
<comment type="caution">
    <text evidence="1">The sequence shown here is derived from an EMBL/GenBank/DDBJ whole genome shotgun (WGS) entry which is preliminary data.</text>
</comment>
<dbReference type="InterPro" id="IPR032774">
    <property type="entry name" value="WG_beta_rep"/>
</dbReference>
<dbReference type="PANTHER" id="PTHR37841:SF1">
    <property type="entry name" value="DUF3298 DOMAIN-CONTAINING PROTEIN"/>
    <property type="match status" value="1"/>
</dbReference>
<dbReference type="EMBL" id="QKSB01000024">
    <property type="protein sequence ID" value="PZE15634.1"/>
    <property type="molecule type" value="Genomic_DNA"/>
</dbReference>